<keyword evidence="11" id="KW-0413">Isomerase</keyword>
<dbReference type="Proteomes" id="UP000217209">
    <property type="component" value="Chromosome"/>
</dbReference>
<proteinExistence type="inferred from homology"/>
<keyword evidence="4" id="KW-0227">DNA damage</keyword>
<evidence type="ECO:0000256" key="4">
    <source>
        <dbReference type="ARBA" id="ARBA00022763"/>
    </source>
</evidence>
<accession>A0A1Q2HUQ2</accession>
<dbReference type="PROSITE" id="PS51217">
    <property type="entry name" value="UVRD_HELICASE_CTER"/>
    <property type="match status" value="1"/>
</dbReference>
<evidence type="ECO:0000256" key="14">
    <source>
        <dbReference type="ARBA" id="ARBA00048988"/>
    </source>
</evidence>
<gene>
    <name evidence="18" type="ORF">CGLAU_02965</name>
</gene>
<dbReference type="InterPro" id="IPR014017">
    <property type="entry name" value="DNA_helicase_UvrD-like_C"/>
</dbReference>
<dbReference type="GO" id="GO:0005829">
    <property type="term" value="C:cytosol"/>
    <property type="evidence" value="ECO:0007669"/>
    <property type="project" value="TreeGrafter"/>
</dbReference>
<feature type="domain" description="UvrD-like helicase ATP-binding" evidence="16">
    <location>
        <begin position="24"/>
        <end position="310"/>
    </location>
</feature>
<dbReference type="PROSITE" id="PS51198">
    <property type="entry name" value="UVRD_HELICASE_ATP_BIND"/>
    <property type="match status" value="1"/>
</dbReference>
<evidence type="ECO:0000256" key="1">
    <source>
        <dbReference type="ARBA" id="ARBA00009922"/>
    </source>
</evidence>
<evidence type="ECO:0000259" key="16">
    <source>
        <dbReference type="PROSITE" id="PS51198"/>
    </source>
</evidence>
<keyword evidence="10" id="KW-0234">DNA repair</keyword>
<dbReference type="OrthoDB" id="5240387at2"/>
<comment type="catalytic activity">
    <reaction evidence="12">
        <text>Couples ATP hydrolysis with the unwinding of duplex DNA by translocating in the 3'-5' direction.</text>
        <dbReference type="EC" id="5.6.2.4"/>
    </reaction>
</comment>
<dbReference type="AlphaFoldDB" id="A0A1Q2HUQ2"/>
<dbReference type="InterPro" id="IPR013986">
    <property type="entry name" value="DExx_box_DNA_helicase_dom_sf"/>
</dbReference>
<protein>
    <recommendedName>
        <fullName evidence="13">DNA 3'-5' helicase</fullName>
        <ecNumber evidence="13">5.6.2.4</ecNumber>
    </recommendedName>
</protein>
<dbReference type="Gene3D" id="1.10.486.10">
    <property type="entry name" value="PCRA, domain 4"/>
    <property type="match status" value="1"/>
</dbReference>
<dbReference type="EC" id="5.6.2.4" evidence="13"/>
<keyword evidence="3 15" id="KW-0547">Nucleotide-binding</keyword>
<evidence type="ECO:0000256" key="10">
    <source>
        <dbReference type="ARBA" id="ARBA00023204"/>
    </source>
</evidence>
<dbReference type="SUPFAM" id="SSF52540">
    <property type="entry name" value="P-loop containing nucleoside triphosphate hydrolases"/>
    <property type="match status" value="1"/>
</dbReference>
<dbReference type="GO" id="GO:0004527">
    <property type="term" value="F:exonuclease activity"/>
    <property type="evidence" value="ECO:0007669"/>
    <property type="project" value="UniProtKB-KW"/>
</dbReference>
<dbReference type="InterPro" id="IPR000212">
    <property type="entry name" value="DNA_helicase_UvrD/REP"/>
</dbReference>
<dbReference type="InterPro" id="IPR027417">
    <property type="entry name" value="P-loop_NTPase"/>
</dbReference>
<evidence type="ECO:0000256" key="8">
    <source>
        <dbReference type="ARBA" id="ARBA00022840"/>
    </source>
</evidence>
<dbReference type="Pfam" id="PF12705">
    <property type="entry name" value="PDDEXK_1"/>
    <property type="match status" value="1"/>
</dbReference>
<dbReference type="Gene3D" id="3.40.50.300">
    <property type="entry name" value="P-loop containing nucleotide triphosphate hydrolases"/>
    <property type="match status" value="2"/>
</dbReference>
<evidence type="ECO:0000256" key="5">
    <source>
        <dbReference type="ARBA" id="ARBA00022801"/>
    </source>
</evidence>
<dbReference type="EMBL" id="CP019688">
    <property type="protein sequence ID" value="AQQ14578.1"/>
    <property type="molecule type" value="Genomic_DNA"/>
</dbReference>
<dbReference type="InterPro" id="IPR014016">
    <property type="entry name" value="UvrD-like_ATP-bd"/>
</dbReference>
<reference evidence="18 19" key="1">
    <citation type="submission" date="2016-12" db="EMBL/GenBank/DDBJ databases">
        <authorList>
            <person name="Song W.-J."/>
            <person name="Kurnit D.M."/>
        </authorList>
    </citation>
    <scope>NUCLEOTIDE SEQUENCE [LARGE SCALE GENOMIC DNA]</scope>
    <source>
        <strain evidence="18 19">DSM 30827</strain>
    </source>
</reference>
<dbReference type="KEGG" id="cgv:CGLAU_02965"/>
<dbReference type="RefSeq" id="WP_095659404.1">
    <property type="nucleotide sequence ID" value="NZ_BAAAKB010000003.1"/>
</dbReference>
<evidence type="ECO:0000256" key="6">
    <source>
        <dbReference type="ARBA" id="ARBA00022806"/>
    </source>
</evidence>
<organism evidence="18 19">
    <name type="scientific">Corynebacterium glaucum</name>
    <dbReference type="NCBI Taxonomy" id="187491"/>
    <lineage>
        <taxon>Bacteria</taxon>
        <taxon>Bacillati</taxon>
        <taxon>Actinomycetota</taxon>
        <taxon>Actinomycetes</taxon>
        <taxon>Mycobacteriales</taxon>
        <taxon>Corynebacteriaceae</taxon>
        <taxon>Corynebacterium</taxon>
    </lineage>
</organism>
<comment type="catalytic activity">
    <reaction evidence="14">
        <text>ATP + H2O = ADP + phosphate + H(+)</text>
        <dbReference type="Rhea" id="RHEA:13065"/>
        <dbReference type="ChEBI" id="CHEBI:15377"/>
        <dbReference type="ChEBI" id="CHEBI:15378"/>
        <dbReference type="ChEBI" id="CHEBI:30616"/>
        <dbReference type="ChEBI" id="CHEBI:43474"/>
        <dbReference type="ChEBI" id="CHEBI:456216"/>
        <dbReference type="EC" id="5.6.2.4"/>
    </reaction>
</comment>
<keyword evidence="9" id="KW-0238">DNA-binding</keyword>
<dbReference type="PANTHER" id="PTHR11070">
    <property type="entry name" value="UVRD / RECB / PCRA DNA HELICASE FAMILY MEMBER"/>
    <property type="match status" value="1"/>
</dbReference>
<evidence type="ECO:0000259" key="17">
    <source>
        <dbReference type="PROSITE" id="PS51217"/>
    </source>
</evidence>
<evidence type="ECO:0000256" key="11">
    <source>
        <dbReference type="ARBA" id="ARBA00023235"/>
    </source>
</evidence>
<evidence type="ECO:0000256" key="13">
    <source>
        <dbReference type="ARBA" id="ARBA00034808"/>
    </source>
</evidence>
<evidence type="ECO:0000313" key="19">
    <source>
        <dbReference type="Proteomes" id="UP000217209"/>
    </source>
</evidence>
<evidence type="ECO:0000256" key="2">
    <source>
        <dbReference type="ARBA" id="ARBA00022722"/>
    </source>
</evidence>
<sequence>MSAPHIPALPPAVTPQAFLVARERQLTDRQWSHDLPTQGLWKVTGEAGAGVSSFLIDTAVNAITADPQRASREGIVLLTSSKESGARMRSELSERLAATGFTTQEPIVRSVHSLAFALLRQRTEREIRLISGAEQDAVIRQLLLGHAEDGGGTWPEELRPALPLVGFARQLRDFLLRAIERGLGPKDLNRLGEVHQLPIWSAAGDFLREYQQVMALTGALRFSAAELVTKVLEEELIQSWGIVLVDDAQSLAPASAELVSRLLQRASLGVVGGDLDQSIFRFRGASPKFFADLGGLLHNVRHLGASRRNPTRVVAVAPDEQTHHAAVVDSLRRAHFESGVDYRDMAVVVRSTPLIEPLRRALLHAGVPVALDPTDVVLAEQRVVVALLLALKALTQELTVSEWRELLLGPVGATDPVTLRRLLRGLRRWKPELRAEETLHQLLTSTAPLPDFDTLLTEREMQLLTHVRGVLDQGRQAHAADGSVEEVLWAVWAATGLSDRLLAAALRGGATGSQADRDLDAAMALFDAAGDFTERRPTASIELFSQYITEQELPTGVRDRRTATLDAVSLLTAHGVAGREFERVVVAGVQELTWPSLGETGTIFRQEDLIDLIDSDVDPAVPVPRVAERLLEEQRLFHVATTRATDHLLVTAVDDPYSEEVVQPSRFIEAFCAEHGIEATQLRAAGTASEEMNETPDETHSAALVRVLARDDVIAELRRAAGDADTSEATRTQAARQLARLAEAGVAGADPDSWWGLTQASTSEKLPLRSSLSPSRIESLLQCPMRAVLERMVDLEETMEMLYGSMAHAYFEALGRGVDPEAASAEVIRARREAHDGPEWKKDRDVADFEAMLRRIDGWLLKSRAAYEQVAVEADVNVEVERGLRISGRVDRLERASDGALRIVDLKTSANPVAHAEAEENVQLAAYQLAMSRGELGGDGVRTAKDAGLTVGSAVLVYPNAEKKRLTERGQDGKTSEELAEFVEEIRSLPQEMVGPELTARTGKHCDYCRVRSLCPVQPEGEVIHRG</sequence>
<dbReference type="PANTHER" id="PTHR11070:SF59">
    <property type="entry name" value="DNA 3'-5' HELICASE"/>
    <property type="match status" value="1"/>
</dbReference>
<dbReference type="InterPro" id="IPR038726">
    <property type="entry name" value="PDDEXK_AddAB-type"/>
</dbReference>
<dbReference type="GO" id="GO:0005524">
    <property type="term" value="F:ATP binding"/>
    <property type="evidence" value="ECO:0007669"/>
    <property type="project" value="UniProtKB-UniRule"/>
</dbReference>
<dbReference type="GO" id="GO:0043138">
    <property type="term" value="F:3'-5' DNA helicase activity"/>
    <property type="evidence" value="ECO:0007669"/>
    <property type="project" value="UniProtKB-EC"/>
</dbReference>
<keyword evidence="8 15" id="KW-0067">ATP-binding</keyword>
<evidence type="ECO:0000256" key="3">
    <source>
        <dbReference type="ARBA" id="ARBA00022741"/>
    </source>
</evidence>
<evidence type="ECO:0000256" key="9">
    <source>
        <dbReference type="ARBA" id="ARBA00023125"/>
    </source>
</evidence>
<name>A0A1Q2HUQ2_9CORY</name>
<dbReference type="InterPro" id="IPR011604">
    <property type="entry name" value="PDDEXK-like_dom_sf"/>
</dbReference>
<dbReference type="Gene3D" id="3.90.320.10">
    <property type="match status" value="1"/>
</dbReference>
<dbReference type="GO" id="GO:0033202">
    <property type="term" value="C:DNA helicase complex"/>
    <property type="evidence" value="ECO:0007669"/>
    <property type="project" value="TreeGrafter"/>
</dbReference>
<evidence type="ECO:0000313" key="18">
    <source>
        <dbReference type="EMBL" id="AQQ14578.1"/>
    </source>
</evidence>
<evidence type="ECO:0000256" key="12">
    <source>
        <dbReference type="ARBA" id="ARBA00034617"/>
    </source>
</evidence>
<dbReference type="GO" id="GO:0000725">
    <property type="term" value="P:recombinational repair"/>
    <property type="evidence" value="ECO:0007669"/>
    <property type="project" value="TreeGrafter"/>
</dbReference>
<keyword evidence="2" id="KW-0540">Nuclease</keyword>
<evidence type="ECO:0000256" key="15">
    <source>
        <dbReference type="PROSITE-ProRule" id="PRU00560"/>
    </source>
</evidence>
<keyword evidence="5 15" id="KW-0378">Hydrolase</keyword>
<dbReference type="GO" id="GO:0003677">
    <property type="term" value="F:DNA binding"/>
    <property type="evidence" value="ECO:0007669"/>
    <property type="project" value="UniProtKB-KW"/>
</dbReference>
<feature type="binding site" evidence="15">
    <location>
        <begin position="45"/>
        <end position="52"/>
    </location>
    <ligand>
        <name>ATP</name>
        <dbReference type="ChEBI" id="CHEBI:30616"/>
    </ligand>
</feature>
<dbReference type="Pfam" id="PF13361">
    <property type="entry name" value="UvrD_C"/>
    <property type="match status" value="1"/>
</dbReference>
<evidence type="ECO:0000256" key="7">
    <source>
        <dbReference type="ARBA" id="ARBA00022839"/>
    </source>
</evidence>
<feature type="domain" description="UvrD-like helicase C-terminal" evidence="17">
    <location>
        <begin position="280"/>
        <end position="578"/>
    </location>
</feature>
<dbReference type="Pfam" id="PF00580">
    <property type="entry name" value="UvrD-helicase"/>
    <property type="match status" value="1"/>
</dbReference>
<keyword evidence="6 15" id="KW-0347">Helicase</keyword>
<keyword evidence="19" id="KW-1185">Reference proteome</keyword>
<comment type="similarity">
    <text evidence="1">Belongs to the helicase family. UvrD subfamily.</text>
</comment>
<keyword evidence="7" id="KW-0269">Exonuclease</keyword>
<dbReference type="Gene3D" id="1.10.10.160">
    <property type="match status" value="1"/>
</dbReference>